<protein>
    <submittedName>
        <fullName evidence="1">Uncharacterized protein</fullName>
    </submittedName>
</protein>
<dbReference type="AlphaFoldDB" id="A0AAD1UCE1"/>
<reference evidence="1" key="1">
    <citation type="submission" date="2023-07" db="EMBL/GenBank/DDBJ databases">
        <authorList>
            <consortium name="AG Swart"/>
            <person name="Singh M."/>
            <person name="Singh A."/>
            <person name="Seah K."/>
            <person name="Emmerich C."/>
        </authorList>
    </citation>
    <scope>NUCLEOTIDE SEQUENCE</scope>
    <source>
        <strain evidence="1">DP1</strain>
    </source>
</reference>
<proteinExistence type="predicted"/>
<accession>A0AAD1UCE1</accession>
<keyword evidence="2" id="KW-1185">Reference proteome</keyword>
<evidence type="ECO:0000313" key="1">
    <source>
        <dbReference type="EMBL" id="CAI2364239.1"/>
    </source>
</evidence>
<sequence>MDSIRMSEKQTYKKEMDMINAIHWKIGEMGYSLSISCLKIMQVRGLRKNKRFLRRHSFVQNYLVVGYGMHCSVKVLSFDWNHPTDIKNIIRTLNPRVILKYLNINNRLAYAGFQKNNFKKFSMDLLGFSAYTLRECQIERLNLSTKQFKKIIQCCRLIKCLGFQRCTINFEGITLNSTFEYKTQTIWFDDTKEQTTDEDENGFDIGRLSEKSFKSFIMSISECNLRNSLKRLSFGQCLLEQDQVLTSLQDLNLYALKISFFSINENKFRSLSLEPKTQNPGETLPPPKQRKCIIQ</sequence>
<gene>
    <name evidence="1" type="ORF">ECRASSUSDP1_LOCUS5582</name>
</gene>
<comment type="caution">
    <text evidence="1">The sequence shown here is derived from an EMBL/GenBank/DDBJ whole genome shotgun (WGS) entry which is preliminary data.</text>
</comment>
<name>A0AAD1UCE1_EUPCR</name>
<evidence type="ECO:0000313" key="2">
    <source>
        <dbReference type="Proteomes" id="UP001295684"/>
    </source>
</evidence>
<dbReference type="Proteomes" id="UP001295684">
    <property type="component" value="Unassembled WGS sequence"/>
</dbReference>
<dbReference type="EMBL" id="CAMPGE010005387">
    <property type="protein sequence ID" value="CAI2364239.1"/>
    <property type="molecule type" value="Genomic_DNA"/>
</dbReference>
<organism evidence="1 2">
    <name type="scientific">Euplotes crassus</name>
    <dbReference type="NCBI Taxonomy" id="5936"/>
    <lineage>
        <taxon>Eukaryota</taxon>
        <taxon>Sar</taxon>
        <taxon>Alveolata</taxon>
        <taxon>Ciliophora</taxon>
        <taxon>Intramacronucleata</taxon>
        <taxon>Spirotrichea</taxon>
        <taxon>Hypotrichia</taxon>
        <taxon>Euplotida</taxon>
        <taxon>Euplotidae</taxon>
        <taxon>Moneuplotes</taxon>
    </lineage>
</organism>